<protein>
    <submittedName>
        <fullName evidence="2">Uncharacterized protein</fullName>
    </submittedName>
</protein>
<evidence type="ECO:0000256" key="1">
    <source>
        <dbReference type="SAM" id="MobiDB-lite"/>
    </source>
</evidence>
<feature type="region of interest" description="Disordered" evidence="1">
    <location>
        <begin position="1"/>
        <end position="29"/>
    </location>
</feature>
<organism evidence="2 3">
    <name type="scientific">Dryococelus australis</name>
    <dbReference type="NCBI Taxonomy" id="614101"/>
    <lineage>
        <taxon>Eukaryota</taxon>
        <taxon>Metazoa</taxon>
        <taxon>Ecdysozoa</taxon>
        <taxon>Arthropoda</taxon>
        <taxon>Hexapoda</taxon>
        <taxon>Insecta</taxon>
        <taxon>Pterygota</taxon>
        <taxon>Neoptera</taxon>
        <taxon>Polyneoptera</taxon>
        <taxon>Phasmatodea</taxon>
        <taxon>Verophasmatodea</taxon>
        <taxon>Anareolatae</taxon>
        <taxon>Phasmatidae</taxon>
        <taxon>Eurycanthinae</taxon>
        <taxon>Dryococelus</taxon>
    </lineage>
</organism>
<sequence length="248" mass="27803">MKKPDATEPLPGSSYPRRKGPAPKCMHTAGDYHPKTWTTGHRHQSPLGGPTPMGAVTAEIYRPPRRAMMRHYPPNYQDTSHPDQITKGEFPSQLVSDIVAINPGLRAPANGGELQTGNKCLPLFDQDKVITLDISAELKRQKLFPRACHAHFQNQGGKYRDAKWMLTCKFMWFYPKRVALGSLRDTNKGKYPSRLEPSDTRNMSLPCNTLDSHQLFSGSKTLTFLDLEGLVHSPNSLLSDTLPHTKEE</sequence>
<evidence type="ECO:0000313" key="2">
    <source>
        <dbReference type="EMBL" id="KAJ8874724.1"/>
    </source>
</evidence>
<comment type="caution">
    <text evidence="2">The sequence shown here is derived from an EMBL/GenBank/DDBJ whole genome shotgun (WGS) entry which is preliminary data.</text>
</comment>
<accession>A0ABQ9GRW7</accession>
<proteinExistence type="predicted"/>
<keyword evidence="3" id="KW-1185">Reference proteome</keyword>
<dbReference type="EMBL" id="JARBHB010000010">
    <property type="protein sequence ID" value="KAJ8874724.1"/>
    <property type="molecule type" value="Genomic_DNA"/>
</dbReference>
<gene>
    <name evidence="2" type="ORF">PR048_025590</name>
</gene>
<dbReference type="Proteomes" id="UP001159363">
    <property type="component" value="Chromosome 9"/>
</dbReference>
<reference evidence="2 3" key="1">
    <citation type="submission" date="2023-02" db="EMBL/GenBank/DDBJ databases">
        <title>LHISI_Scaffold_Assembly.</title>
        <authorList>
            <person name="Stuart O.P."/>
            <person name="Cleave R."/>
            <person name="Magrath M.J.L."/>
            <person name="Mikheyev A.S."/>
        </authorList>
    </citation>
    <scope>NUCLEOTIDE SEQUENCE [LARGE SCALE GENOMIC DNA]</scope>
    <source>
        <strain evidence="2">Daus_M_001</strain>
        <tissue evidence="2">Leg muscle</tissue>
    </source>
</reference>
<evidence type="ECO:0000313" key="3">
    <source>
        <dbReference type="Proteomes" id="UP001159363"/>
    </source>
</evidence>
<name>A0ABQ9GRW7_9NEOP</name>